<feature type="transmembrane region" description="Helical" evidence="5">
    <location>
        <begin position="153"/>
        <end position="174"/>
    </location>
</feature>
<evidence type="ECO:0000256" key="2">
    <source>
        <dbReference type="ARBA" id="ARBA00022692"/>
    </source>
</evidence>
<dbReference type="Proteomes" id="UP000613030">
    <property type="component" value="Unassembled WGS sequence"/>
</dbReference>
<gene>
    <name evidence="7" type="ORF">JI741_18355</name>
</gene>
<dbReference type="PANTHER" id="PTHR32322">
    <property type="entry name" value="INNER MEMBRANE TRANSPORTER"/>
    <property type="match status" value="1"/>
</dbReference>
<dbReference type="InterPro" id="IPR037185">
    <property type="entry name" value="EmrE-like"/>
</dbReference>
<feature type="transmembrane region" description="Helical" evidence="5">
    <location>
        <begin position="248"/>
        <end position="267"/>
    </location>
</feature>
<dbReference type="Pfam" id="PF00892">
    <property type="entry name" value="EamA"/>
    <property type="match status" value="2"/>
</dbReference>
<dbReference type="Gene3D" id="1.10.3730.20">
    <property type="match status" value="1"/>
</dbReference>
<evidence type="ECO:0000256" key="5">
    <source>
        <dbReference type="SAM" id="Phobius"/>
    </source>
</evidence>
<evidence type="ECO:0000256" key="4">
    <source>
        <dbReference type="ARBA" id="ARBA00023136"/>
    </source>
</evidence>
<keyword evidence="3 5" id="KW-1133">Transmembrane helix</keyword>
<feature type="transmembrane region" description="Helical" evidence="5">
    <location>
        <begin position="95"/>
        <end position="116"/>
    </location>
</feature>
<keyword evidence="8" id="KW-1185">Reference proteome</keyword>
<feature type="domain" description="EamA" evidence="6">
    <location>
        <begin position="10"/>
        <end position="141"/>
    </location>
</feature>
<feature type="transmembrane region" description="Helical" evidence="5">
    <location>
        <begin position="7"/>
        <end position="30"/>
    </location>
</feature>
<name>A0ABS1KUQ8_9BACT</name>
<evidence type="ECO:0000259" key="6">
    <source>
        <dbReference type="Pfam" id="PF00892"/>
    </source>
</evidence>
<dbReference type="InterPro" id="IPR000620">
    <property type="entry name" value="EamA_dom"/>
</dbReference>
<keyword evidence="2 5" id="KW-0812">Transmembrane</keyword>
<protein>
    <submittedName>
        <fullName evidence="7">EamA family transporter</fullName>
    </submittedName>
</protein>
<organism evidence="7 8">
    <name type="scientific">Chryseolinea lacunae</name>
    <dbReference type="NCBI Taxonomy" id="2801331"/>
    <lineage>
        <taxon>Bacteria</taxon>
        <taxon>Pseudomonadati</taxon>
        <taxon>Bacteroidota</taxon>
        <taxon>Cytophagia</taxon>
        <taxon>Cytophagales</taxon>
        <taxon>Fulvivirgaceae</taxon>
        <taxon>Chryseolinea</taxon>
    </lineage>
</organism>
<feature type="transmembrane region" description="Helical" evidence="5">
    <location>
        <begin position="183"/>
        <end position="205"/>
    </location>
</feature>
<comment type="caution">
    <text evidence="7">The sequence shown here is derived from an EMBL/GenBank/DDBJ whole genome shotgun (WGS) entry which is preliminary data.</text>
</comment>
<reference evidence="7 8" key="1">
    <citation type="submission" date="2021-01" db="EMBL/GenBank/DDBJ databases">
        <title>Chryseolinea sp. Jin1 Genome sequencing and assembly.</title>
        <authorList>
            <person name="Kim I."/>
        </authorList>
    </citation>
    <scope>NUCLEOTIDE SEQUENCE [LARGE SCALE GENOMIC DNA]</scope>
    <source>
        <strain evidence="7 8">Jin1</strain>
    </source>
</reference>
<evidence type="ECO:0000313" key="8">
    <source>
        <dbReference type="Proteomes" id="UP000613030"/>
    </source>
</evidence>
<dbReference type="RefSeq" id="WP_202012320.1">
    <property type="nucleotide sequence ID" value="NZ_JAERRB010000006.1"/>
</dbReference>
<feature type="transmembrane region" description="Helical" evidence="5">
    <location>
        <begin position="217"/>
        <end position="236"/>
    </location>
</feature>
<feature type="transmembrane region" description="Helical" evidence="5">
    <location>
        <begin position="273"/>
        <end position="290"/>
    </location>
</feature>
<dbReference type="SUPFAM" id="SSF103481">
    <property type="entry name" value="Multidrug resistance efflux transporter EmrE"/>
    <property type="match status" value="2"/>
</dbReference>
<evidence type="ECO:0000313" key="7">
    <source>
        <dbReference type="EMBL" id="MBL0743200.1"/>
    </source>
</evidence>
<feature type="domain" description="EamA" evidence="6">
    <location>
        <begin position="155"/>
        <end position="290"/>
    </location>
</feature>
<evidence type="ECO:0000256" key="1">
    <source>
        <dbReference type="ARBA" id="ARBA00004141"/>
    </source>
</evidence>
<feature type="transmembrane region" description="Helical" evidence="5">
    <location>
        <begin position="36"/>
        <end position="58"/>
    </location>
</feature>
<sequence>MKKDLLVAYIALGAICIIWGTTYLALRVAVVHFPPFLFVVIRQMAAGLLLGGFMLFVMKEKFPSREQLQRQAVAGFFMISLGNGLVAWAEVLIPSGVAAILCSLMPMMVILVNLTVNREEKPTVPILLGVMVGLVGIVMIFGEHVTEFSKLEYQIGIFAIFVGVVAWAGGSVWLKKRGTVGNLFLNAALQMFFGGVWLIPASLLFDDLTVVNWSPTPVYSLLYLIVFGSIVAYACYSYALRNLPMTIVSLYAYVNPVVAVILGWLVLDEKLNTKIGIAIAVTVAGIYIVNKGYQLRDLWKAQFSR</sequence>
<proteinExistence type="predicted"/>
<accession>A0ABS1KUQ8</accession>
<dbReference type="EMBL" id="JAERRB010000006">
    <property type="protein sequence ID" value="MBL0743200.1"/>
    <property type="molecule type" value="Genomic_DNA"/>
</dbReference>
<dbReference type="PANTHER" id="PTHR32322:SF14">
    <property type="entry name" value="PROTEIN PAGO"/>
    <property type="match status" value="1"/>
</dbReference>
<evidence type="ECO:0000256" key="3">
    <source>
        <dbReference type="ARBA" id="ARBA00022989"/>
    </source>
</evidence>
<feature type="transmembrane region" description="Helical" evidence="5">
    <location>
        <begin position="123"/>
        <end position="141"/>
    </location>
</feature>
<comment type="subcellular location">
    <subcellularLocation>
        <location evidence="1">Membrane</location>
        <topology evidence="1">Multi-pass membrane protein</topology>
    </subcellularLocation>
</comment>
<dbReference type="InterPro" id="IPR050638">
    <property type="entry name" value="AA-Vitamin_Transporters"/>
</dbReference>
<feature type="transmembrane region" description="Helical" evidence="5">
    <location>
        <begin position="70"/>
        <end position="89"/>
    </location>
</feature>
<keyword evidence="4 5" id="KW-0472">Membrane</keyword>